<evidence type="ECO:0000313" key="2">
    <source>
        <dbReference type="Proteomes" id="UP000268727"/>
    </source>
</evidence>
<dbReference type="OrthoDB" id="4763557at2"/>
<dbReference type="AlphaFoldDB" id="A0A3N1H2K7"/>
<sequence length="247" mass="27190">MTELRPMTDQKESEKRLLDELRELYVRRGRPAMRELADSSKRAASTIHGVLVSGRIAKWPVVEDIVIALEGDVDRFRRLYEVIDAERLGLDDRAEELGSELGLPTGQVTRYGNTNIEVHHGSVYLQSGGVPPFDPLTAAAPPELVSIYEAACTAHSTGAHAATLGLVRSLVEAVGARETHHPDPLGGLHALRERDVIPPHVLFRGEEVHRMASEVVRGHRPPRPDDSALALMLALALLSCVYLDRTR</sequence>
<dbReference type="Proteomes" id="UP000268727">
    <property type="component" value="Unassembled WGS sequence"/>
</dbReference>
<proteinExistence type="predicted"/>
<dbReference type="EMBL" id="RJKM01000001">
    <property type="protein sequence ID" value="ROP36765.1"/>
    <property type="molecule type" value="Genomic_DNA"/>
</dbReference>
<gene>
    <name evidence="1" type="ORF">EDD40_2043</name>
</gene>
<reference evidence="1 2" key="1">
    <citation type="submission" date="2018-11" db="EMBL/GenBank/DDBJ databases">
        <title>Sequencing the genomes of 1000 actinobacteria strains.</title>
        <authorList>
            <person name="Klenk H.-P."/>
        </authorList>
    </citation>
    <scope>NUCLEOTIDE SEQUENCE [LARGE SCALE GENOMIC DNA]</scope>
    <source>
        <strain evidence="1 2">DSM 44231</strain>
    </source>
</reference>
<protein>
    <submittedName>
        <fullName evidence="1">Uncharacterized protein</fullName>
    </submittedName>
</protein>
<keyword evidence="2" id="KW-1185">Reference proteome</keyword>
<organism evidence="1 2">
    <name type="scientific">Saccharothrix texasensis</name>
    <dbReference type="NCBI Taxonomy" id="103734"/>
    <lineage>
        <taxon>Bacteria</taxon>
        <taxon>Bacillati</taxon>
        <taxon>Actinomycetota</taxon>
        <taxon>Actinomycetes</taxon>
        <taxon>Pseudonocardiales</taxon>
        <taxon>Pseudonocardiaceae</taxon>
        <taxon>Saccharothrix</taxon>
    </lineage>
</organism>
<accession>A0A3N1H2K7</accession>
<name>A0A3N1H2K7_9PSEU</name>
<dbReference type="RefSeq" id="WP_123742691.1">
    <property type="nucleotide sequence ID" value="NZ_RJKM01000001.1"/>
</dbReference>
<comment type="caution">
    <text evidence="1">The sequence shown here is derived from an EMBL/GenBank/DDBJ whole genome shotgun (WGS) entry which is preliminary data.</text>
</comment>
<evidence type="ECO:0000313" key="1">
    <source>
        <dbReference type="EMBL" id="ROP36765.1"/>
    </source>
</evidence>